<name>A0A6J5RY53_9CAUD</name>
<feature type="domain" description="DUF3846" evidence="1">
    <location>
        <begin position="28"/>
        <end position="118"/>
    </location>
</feature>
<gene>
    <name evidence="2" type="ORF">UFOVP1336_13</name>
</gene>
<sequence length="129" mass="13864">MSKVFKFAVDENATPSIEIVDFNAKQSLSQIYLIGGWSMTEIGVSGKFAGVNVALWCDEEGLLHNEVIVNRSATDFRNEVLGFMADPIVGVCVLTADDPETGVTPDFTDAQVAAITAKLLHGGYPVEVK</sequence>
<protein>
    <recommendedName>
        <fullName evidence="1">DUF3846 domain-containing protein</fullName>
    </recommendedName>
</protein>
<dbReference type="Pfam" id="PF12957">
    <property type="entry name" value="DUF3846"/>
    <property type="match status" value="1"/>
</dbReference>
<evidence type="ECO:0000259" key="1">
    <source>
        <dbReference type="Pfam" id="PF12957"/>
    </source>
</evidence>
<evidence type="ECO:0000313" key="2">
    <source>
        <dbReference type="EMBL" id="CAB4199126.1"/>
    </source>
</evidence>
<dbReference type="EMBL" id="LR797285">
    <property type="protein sequence ID" value="CAB4199126.1"/>
    <property type="molecule type" value="Genomic_DNA"/>
</dbReference>
<dbReference type="InterPro" id="IPR024559">
    <property type="entry name" value="DUF3846"/>
</dbReference>
<proteinExistence type="predicted"/>
<accession>A0A6J5RY53</accession>
<reference evidence="2" key="1">
    <citation type="submission" date="2020-05" db="EMBL/GenBank/DDBJ databases">
        <authorList>
            <person name="Chiriac C."/>
            <person name="Salcher M."/>
            <person name="Ghai R."/>
            <person name="Kavagutti S V."/>
        </authorList>
    </citation>
    <scope>NUCLEOTIDE SEQUENCE</scope>
</reference>
<organism evidence="2">
    <name type="scientific">uncultured Caudovirales phage</name>
    <dbReference type="NCBI Taxonomy" id="2100421"/>
    <lineage>
        <taxon>Viruses</taxon>
        <taxon>Duplodnaviria</taxon>
        <taxon>Heunggongvirae</taxon>
        <taxon>Uroviricota</taxon>
        <taxon>Caudoviricetes</taxon>
        <taxon>Peduoviridae</taxon>
        <taxon>Maltschvirus</taxon>
        <taxon>Maltschvirus maltsch</taxon>
    </lineage>
</organism>